<dbReference type="EMBL" id="JADQDC010000007">
    <property type="protein sequence ID" value="MBF9151710.1"/>
    <property type="molecule type" value="Genomic_DNA"/>
</dbReference>
<comment type="caution">
    <text evidence="2">The sequence shown here is derived from an EMBL/GenBank/DDBJ whole genome shotgun (WGS) entry which is preliminary data.</text>
</comment>
<dbReference type="Proteomes" id="UP000600799">
    <property type="component" value="Unassembled WGS sequence"/>
</dbReference>
<feature type="coiled-coil region" evidence="1">
    <location>
        <begin position="226"/>
        <end position="253"/>
    </location>
</feature>
<evidence type="ECO:0000313" key="3">
    <source>
        <dbReference type="Proteomes" id="UP000600799"/>
    </source>
</evidence>
<proteinExistence type="predicted"/>
<name>A0ABS0HHH4_9SPHN</name>
<organism evidence="2 3">
    <name type="scientific">Novosphingobium jiangmenense</name>
    <dbReference type="NCBI Taxonomy" id="2791981"/>
    <lineage>
        <taxon>Bacteria</taxon>
        <taxon>Pseudomonadati</taxon>
        <taxon>Pseudomonadota</taxon>
        <taxon>Alphaproteobacteria</taxon>
        <taxon>Sphingomonadales</taxon>
        <taxon>Sphingomonadaceae</taxon>
        <taxon>Novosphingobium</taxon>
    </lineage>
</organism>
<keyword evidence="3" id="KW-1185">Reference proteome</keyword>
<protein>
    <submittedName>
        <fullName evidence="2">Uncharacterized protein</fullName>
    </submittedName>
</protein>
<keyword evidence="1" id="KW-0175">Coiled coil</keyword>
<gene>
    <name evidence="2" type="ORF">I2488_11910</name>
</gene>
<reference evidence="2 3" key="1">
    <citation type="submission" date="2020-11" db="EMBL/GenBank/DDBJ databases">
        <title>The genome sequence of Novosphingobium sp. 1Y9A.</title>
        <authorList>
            <person name="Liu Y."/>
        </authorList>
    </citation>
    <scope>NUCLEOTIDE SEQUENCE [LARGE SCALE GENOMIC DNA]</scope>
    <source>
        <strain evidence="2 3">1Y9A</strain>
    </source>
</reference>
<sequence length="1015" mass="111729">MEGAIESGAEIEQLHALLSAHFAGLRAERGDAPIYLFEHDFDNADLKMLSAAVRSSLARYPIESHWWVPRHLPLLVAATEIGYVYRGTGTDFWPIFGEQLGQTSLGDRGALSSLFRQSVARLGLAQPPETPWNFAFCHIAWPVLHAILPIELHQPLARAVRDVRSHIDLGASDAELIAPVRNRARLAGGVRLIAWLEDHYTAAAVIRQLLQPSGNHGITSSALKRIAADLAQNESANNALREARKRQRALEAQPKVRPRRRAEIEPKFAPLMLRKIEQRLSLALKIPQMEQAARDGARSALDAIRWRAFLWGDGRPVPGRNIFSDFPLPVQIDVFPEPDTPLIADVAALPIAQQAKDFLGSLRVASAAPILFSDFSDDGDALQRTGAVIADSGHCIVLVGPVQTAPPEAEQLGRVAGLRGYRLDVADPANQAWLASMGFAVRKTTRFSWIGDAEIEQHRPIRRFRVGSFIAFELSSPGGNCEARLTAPDGNQSVLSGTDTLLAGFAAKDVGLYRLRYGAGEEQLFEVIAVDDALRLLTIDIDAGTASTTDLADRQITLRFDSVATVQEAELQLMLYCDGRAVKVVREILPDTPCRLGGDHMIWDHLLDTDTVEQLLSARRAELCLTVAGLVETSFAFEQATAPFAWSKQADGQLVASDESGNLEVFAAVPQQPLMLAPGTNFATIDDVKLFRAGHGRPLQTGGYCVGPRIWRLGDAPSARKPDRLLRQFEVARARDCEADGRNIVDALIGWAAAGVDHPVTQFRRGQIVRQLEGWMVEQICGHAWSQRENALAEHKGRSFVEAFLAACARLNIGYCSLQMSRAQRALLDRILMRLIDARALPITLDTSREPIEEDVGVALDEVFYDAYVALADDIESVGDMCPFNLDDDVDVGEVSENWDKALRAAAREAALIELVDLLRPLDAGDTLSLADFESMLPDDVVDLLNDWISKNRPPHHARQWNRDLVESAYWLFARPAVAARLSWKAAAERLLADRFSARAIRYAALRAGTSLRVE</sequence>
<dbReference type="RefSeq" id="WP_196276027.1">
    <property type="nucleotide sequence ID" value="NZ_JADQDC010000007.1"/>
</dbReference>
<evidence type="ECO:0000313" key="2">
    <source>
        <dbReference type="EMBL" id="MBF9151710.1"/>
    </source>
</evidence>
<evidence type="ECO:0000256" key="1">
    <source>
        <dbReference type="SAM" id="Coils"/>
    </source>
</evidence>
<accession>A0ABS0HHH4</accession>